<organism evidence="11 12">
    <name type="scientific">Candidatus Regiella insecticola</name>
    <dbReference type="NCBI Taxonomy" id="138073"/>
    <lineage>
        <taxon>Bacteria</taxon>
        <taxon>Pseudomonadati</taxon>
        <taxon>Pseudomonadota</taxon>
        <taxon>Gammaproteobacteria</taxon>
        <taxon>Enterobacterales</taxon>
        <taxon>Enterobacteriaceae</taxon>
        <taxon>aphid secondary symbionts</taxon>
        <taxon>Candidatus Regiella</taxon>
    </lineage>
</organism>
<dbReference type="GO" id="GO:0003677">
    <property type="term" value="F:DNA binding"/>
    <property type="evidence" value="ECO:0007669"/>
    <property type="project" value="UniProtKB-KW"/>
</dbReference>
<dbReference type="CDD" id="cd13831">
    <property type="entry name" value="HU"/>
    <property type="match status" value="1"/>
</dbReference>
<keyword evidence="4" id="KW-0226">DNA condensation</keyword>
<dbReference type="GO" id="GO:0030261">
    <property type="term" value="P:chromosome condensation"/>
    <property type="evidence" value="ECO:0007669"/>
    <property type="project" value="UniProtKB-KW"/>
</dbReference>
<evidence type="ECO:0000256" key="1">
    <source>
        <dbReference type="ARBA" id="ARBA00003819"/>
    </source>
</evidence>
<dbReference type="PANTHER" id="PTHR33175:SF3">
    <property type="entry name" value="DNA-BINDING PROTEIN HU-BETA"/>
    <property type="match status" value="1"/>
</dbReference>
<evidence type="ECO:0000313" key="12">
    <source>
        <dbReference type="Proteomes" id="UP000504714"/>
    </source>
</evidence>
<dbReference type="InterPro" id="IPR010992">
    <property type="entry name" value="IHF-like_DNA-bd_dom_sf"/>
</dbReference>
<dbReference type="Gene3D" id="4.10.520.10">
    <property type="entry name" value="IHF-like DNA-binding proteins"/>
    <property type="match status" value="1"/>
</dbReference>
<dbReference type="FunFam" id="4.10.520.10:FF:000001">
    <property type="entry name" value="DNA-binding protein HU"/>
    <property type="match status" value="1"/>
</dbReference>
<dbReference type="EMBL" id="BLXO01000001">
    <property type="protein sequence ID" value="GFN45536.1"/>
    <property type="molecule type" value="Genomic_DNA"/>
</dbReference>
<comment type="similarity">
    <text evidence="2 9">Belongs to the bacterial histone-like protein family.</text>
</comment>
<dbReference type="Pfam" id="PF00216">
    <property type="entry name" value="Bac_DNA_binding"/>
    <property type="match status" value="1"/>
</dbReference>
<evidence type="ECO:0000256" key="8">
    <source>
        <dbReference type="ARBA" id="ARBA00041875"/>
    </source>
</evidence>
<evidence type="ECO:0000256" key="9">
    <source>
        <dbReference type="RuleBase" id="RU003939"/>
    </source>
</evidence>
<dbReference type="PRINTS" id="PR01727">
    <property type="entry name" value="DNABINDINGHU"/>
</dbReference>
<dbReference type="PANTHER" id="PTHR33175">
    <property type="entry name" value="DNA-BINDING PROTEIN HU"/>
    <property type="match status" value="1"/>
</dbReference>
<comment type="caution">
    <text evidence="11">The sequence shown here is derived from an EMBL/GenBank/DDBJ whole genome shotgun (WGS) entry which is preliminary data.</text>
</comment>
<feature type="region of interest" description="Disordered" evidence="10">
    <location>
        <begin position="88"/>
        <end position="126"/>
    </location>
</feature>
<dbReference type="GO" id="GO:0030527">
    <property type="term" value="F:structural constituent of chromatin"/>
    <property type="evidence" value="ECO:0007669"/>
    <property type="project" value="InterPro"/>
</dbReference>
<dbReference type="GO" id="GO:0006270">
    <property type="term" value="P:DNA replication initiation"/>
    <property type="evidence" value="ECO:0007669"/>
    <property type="project" value="UniProtKB-ARBA"/>
</dbReference>
<evidence type="ECO:0000256" key="2">
    <source>
        <dbReference type="ARBA" id="ARBA00010529"/>
    </source>
</evidence>
<reference evidence="11 12" key="1">
    <citation type="submission" date="2020-06" db="EMBL/GenBank/DDBJ databases">
        <title>The genome sequence of Candidatus Regiella insecticola strain Tut.</title>
        <authorList>
            <person name="Nikoh N."/>
            <person name="Tsuchida T."/>
            <person name="Koga R."/>
            <person name="Oshima K."/>
            <person name="Hattori M."/>
            <person name="Fukatsu T."/>
        </authorList>
    </citation>
    <scope>NUCLEOTIDE SEQUENCE [LARGE SCALE GENOMIC DNA]</scope>
    <source>
        <strain evidence="11 12">Tut</strain>
    </source>
</reference>
<accession>A0A6L2ZLE2</accession>
<evidence type="ECO:0000313" key="11">
    <source>
        <dbReference type="EMBL" id="GFN45536.1"/>
    </source>
</evidence>
<dbReference type="PROSITE" id="PS00045">
    <property type="entry name" value="HISTONE_LIKE"/>
    <property type="match status" value="1"/>
</dbReference>
<dbReference type="GO" id="GO:1990178">
    <property type="term" value="C:HU-DNA complex"/>
    <property type="evidence" value="ECO:0007669"/>
    <property type="project" value="UniProtKB-ARBA"/>
</dbReference>
<dbReference type="AlphaFoldDB" id="A0A6L2ZLE2"/>
<evidence type="ECO:0000256" key="6">
    <source>
        <dbReference type="ARBA" id="ARBA00040491"/>
    </source>
</evidence>
<evidence type="ECO:0000256" key="3">
    <source>
        <dbReference type="ARBA" id="ARBA00011870"/>
    </source>
</evidence>
<dbReference type="Proteomes" id="UP000504714">
    <property type="component" value="Unassembled WGS sequence"/>
</dbReference>
<name>A0A6L2ZLE2_9ENTR</name>
<dbReference type="GO" id="GO:0005829">
    <property type="term" value="C:cytosol"/>
    <property type="evidence" value="ECO:0007669"/>
    <property type="project" value="UniProtKB-ARBA"/>
</dbReference>
<dbReference type="SUPFAM" id="SSF47729">
    <property type="entry name" value="IHF-like DNA-binding proteins"/>
    <property type="match status" value="1"/>
</dbReference>
<keyword evidence="5 11" id="KW-0238">DNA-binding</keyword>
<protein>
    <recommendedName>
        <fullName evidence="6">DNA-binding protein HU-beta</fullName>
    </recommendedName>
    <alternativeName>
        <fullName evidence="7">HU-1</fullName>
    </alternativeName>
    <alternativeName>
        <fullName evidence="8">NS1</fullName>
    </alternativeName>
</protein>
<dbReference type="InterPro" id="IPR020816">
    <property type="entry name" value="Histone-like_DNA-bd_CS"/>
</dbReference>
<evidence type="ECO:0000256" key="5">
    <source>
        <dbReference type="ARBA" id="ARBA00023125"/>
    </source>
</evidence>
<sequence length="126" mass="13434">MNKTQLIDKVAEKIGSSKTDARVAVDTILKSITETLEEGEQVQIVGFGTFKTSERQARKGRNPQTGAEIQIPATTVVTFTVGKELKNAVKSSSEDEDKGAVMRSASAAPAVKGKKPAEKKKGSSKK</sequence>
<evidence type="ECO:0000256" key="10">
    <source>
        <dbReference type="SAM" id="MobiDB-lite"/>
    </source>
</evidence>
<proteinExistence type="inferred from homology"/>
<evidence type="ECO:0000256" key="7">
    <source>
        <dbReference type="ARBA" id="ARBA00041399"/>
    </source>
</evidence>
<dbReference type="RefSeq" id="WP_176487356.1">
    <property type="nucleotide sequence ID" value="NZ_BLXO01000001.1"/>
</dbReference>
<dbReference type="SMART" id="SM00411">
    <property type="entry name" value="BHL"/>
    <property type="match status" value="1"/>
</dbReference>
<evidence type="ECO:0000256" key="4">
    <source>
        <dbReference type="ARBA" id="ARBA00023067"/>
    </source>
</evidence>
<dbReference type="InterPro" id="IPR000119">
    <property type="entry name" value="Hist_DNA-bd"/>
</dbReference>
<dbReference type="GO" id="GO:1990103">
    <property type="term" value="C:DnaA-HU complex"/>
    <property type="evidence" value="ECO:0007669"/>
    <property type="project" value="UniProtKB-ARBA"/>
</dbReference>
<comment type="subunit">
    <text evidence="3">Heterodimer of an alpha and a beta chain.</text>
</comment>
<gene>
    <name evidence="11" type="primary">hupA</name>
    <name evidence="11" type="ORF">RINTU1_07430</name>
</gene>
<dbReference type="GO" id="GO:0006351">
    <property type="term" value="P:DNA-templated transcription"/>
    <property type="evidence" value="ECO:0007669"/>
    <property type="project" value="UniProtKB-ARBA"/>
</dbReference>
<dbReference type="GO" id="GO:0042802">
    <property type="term" value="F:identical protein binding"/>
    <property type="evidence" value="ECO:0007669"/>
    <property type="project" value="UniProtKB-ARBA"/>
</dbReference>
<comment type="function">
    <text evidence="1">Histone-like DNA-binding protein which is capable of wrapping DNA to stabilize it, and thus to prevent its denaturation under extreme environmental conditions.</text>
</comment>
<feature type="compositionally biased region" description="Basic and acidic residues" evidence="10">
    <location>
        <begin position="115"/>
        <end position="126"/>
    </location>
</feature>